<evidence type="ECO:0000313" key="8">
    <source>
        <dbReference type="EMBL" id="AKQ46441.1"/>
    </source>
</evidence>
<evidence type="ECO:0000256" key="6">
    <source>
        <dbReference type="SAM" id="SignalP"/>
    </source>
</evidence>
<gene>
    <name evidence="8" type="ORF">TH63_13720</name>
</gene>
<evidence type="ECO:0000256" key="2">
    <source>
        <dbReference type="ARBA" id="ARBA00006275"/>
    </source>
</evidence>
<keyword evidence="3 6" id="KW-0732">Signal</keyword>
<dbReference type="PATRIC" id="fig|1379910.4.peg.2981"/>
<dbReference type="Gene3D" id="1.25.40.390">
    <property type="match status" value="1"/>
</dbReference>
<dbReference type="InterPro" id="IPR011990">
    <property type="entry name" value="TPR-like_helical_dom_sf"/>
</dbReference>
<accession>A0A0H4W7L6</accession>
<feature type="signal peptide" evidence="6">
    <location>
        <begin position="1"/>
        <end position="26"/>
    </location>
</feature>
<dbReference type="STRING" id="1379910.TH63_13720"/>
<evidence type="ECO:0000256" key="1">
    <source>
        <dbReference type="ARBA" id="ARBA00004442"/>
    </source>
</evidence>
<evidence type="ECO:0000256" key="4">
    <source>
        <dbReference type="ARBA" id="ARBA00023136"/>
    </source>
</evidence>
<reference evidence="8 9" key="1">
    <citation type="submission" date="2015-01" db="EMBL/GenBank/DDBJ databases">
        <title>Rufibacter sp./DG31D/ whole genome sequencing.</title>
        <authorList>
            <person name="Kim M.K."/>
            <person name="Srinivasan S."/>
            <person name="Lee J.-J."/>
        </authorList>
    </citation>
    <scope>NUCLEOTIDE SEQUENCE [LARGE SCALE GENOMIC DNA]</scope>
    <source>
        <strain evidence="8 9">DG31D</strain>
    </source>
</reference>
<keyword evidence="9" id="KW-1185">Reference proteome</keyword>
<evidence type="ECO:0000256" key="5">
    <source>
        <dbReference type="ARBA" id="ARBA00023237"/>
    </source>
</evidence>
<evidence type="ECO:0000256" key="3">
    <source>
        <dbReference type="ARBA" id="ARBA00022729"/>
    </source>
</evidence>
<keyword evidence="5" id="KW-0998">Cell outer membrane</keyword>
<dbReference type="AlphaFoldDB" id="A0A0H4W7L6"/>
<organism evidence="8 9">
    <name type="scientific">Rufibacter radiotolerans</name>
    <dbReference type="NCBI Taxonomy" id="1379910"/>
    <lineage>
        <taxon>Bacteria</taxon>
        <taxon>Pseudomonadati</taxon>
        <taxon>Bacteroidota</taxon>
        <taxon>Cytophagia</taxon>
        <taxon>Cytophagales</taxon>
        <taxon>Hymenobacteraceae</taxon>
        <taxon>Rufibacter</taxon>
    </lineage>
</organism>
<dbReference type="OrthoDB" id="5694214at2"/>
<dbReference type="SUPFAM" id="SSF48452">
    <property type="entry name" value="TPR-like"/>
    <property type="match status" value="1"/>
</dbReference>
<dbReference type="GO" id="GO:0009279">
    <property type="term" value="C:cell outer membrane"/>
    <property type="evidence" value="ECO:0007669"/>
    <property type="project" value="UniProtKB-SubCell"/>
</dbReference>
<dbReference type="Pfam" id="PF07980">
    <property type="entry name" value="SusD_RagB"/>
    <property type="match status" value="1"/>
</dbReference>
<proteinExistence type="inferred from homology"/>
<dbReference type="EMBL" id="CP010777">
    <property type="protein sequence ID" value="AKQ46441.1"/>
    <property type="molecule type" value="Genomic_DNA"/>
</dbReference>
<evidence type="ECO:0000259" key="7">
    <source>
        <dbReference type="Pfam" id="PF07980"/>
    </source>
</evidence>
<comment type="subcellular location">
    <subcellularLocation>
        <location evidence="1">Cell outer membrane</location>
    </subcellularLocation>
</comment>
<name>A0A0H4W7L6_9BACT</name>
<dbReference type="PROSITE" id="PS51257">
    <property type="entry name" value="PROKAR_LIPOPROTEIN"/>
    <property type="match status" value="1"/>
</dbReference>
<dbReference type="RefSeq" id="WP_048921435.1">
    <property type="nucleotide sequence ID" value="NZ_CP010777.1"/>
</dbReference>
<feature type="chain" id="PRO_5005211542" description="RagB/SusD domain-containing protein" evidence="6">
    <location>
        <begin position="27"/>
        <end position="560"/>
    </location>
</feature>
<comment type="similarity">
    <text evidence="2">Belongs to the SusD family.</text>
</comment>
<sequence length="560" mass="63777">MKNRFIRSIARAVPVVLIGLSIFSCADMLDIEPETALDEGKAYQNIFDADAAVIGVYGKFINLAERHVVLNELRADLLDVTANAAANPDLLQLNYHTVQPANKYANPRPYYEVIINCNDVLHNFNKMVEANKITRAEYNERYSDIAALRSWIYLQLGVQYGRVPYITDPLAKVTDLTDQSRFQKIDFEVLLDSLITFTEKIPHKELYSTGSSLLTNIGGYSSQKFFVNKRLVLGDLHLWKGNYTQAATHYRQVLETGASDATRGTRFYDQYRVSWSNPFDPFVGFNGSQSNAWNYEWVWDLPFNPSFSPKNPFINLFANAGGSYLLKPSQSVLNKWAAETRTDLTPGDNRANAAVSYQLGQPVVGKYLQNFSASLPFENKGNWFLARASLVHLRFAEAANRDGNSKLAEAFIQKGIKRVFSDPNLPATNPDVTNTQQTFLPAPYNFDAREGTYPYFRGDWYRHIGLRDRAGLQNINLNDPNVKDPIMIRTENAIIHEAALELAFEGHRWQDLLRIARRRNDPAFLADKVYDKLVKANNPRAQEVRARLMDPNNWYLPFKM</sequence>
<dbReference type="KEGG" id="ruf:TH63_13720"/>
<evidence type="ECO:0000313" key="9">
    <source>
        <dbReference type="Proteomes" id="UP000036458"/>
    </source>
</evidence>
<feature type="domain" description="RagB/SusD" evidence="7">
    <location>
        <begin position="466"/>
        <end position="528"/>
    </location>
</feature>
<dbReference type="Proteomes" id="UP000036458">
    <property type="component" value="Chromosome"/>
</dbReference>
<keyword evidence="4" id="KW-0472">Membrane</keyword>
<dbReference type="InterPro" id="IPR012944">
    <property type="entry name" value="SusD_RagB_dom"/>
</dbReference>
<protein>
    <recommendedName>
        <fullName evidence="7">RagB/SusD domain-containing protein</fullName>
    </recommendedName>
</protein>